<evidence type="ECO:0000313" key="2">
    <source>
        <dbReference type="Proteomes" id="UP000054776"/>
    </source>
</evidence>
<protein>
    <submittedName>
        <fullName evidence="1">Uncharacterized protein</fullName>
    </submittedName>
</protein>
<dbReference type="Proteomes" id="UP000054776">
    <property type="component" value="Unassembled WGS sequence"/>
</dbReference>
<proteinExistence type="predicted"/>
<name>A0A0V1BJX5_TRISP</name>
<organism evidence="1 2">
    <name type="scientific">Trichinella spiralis</name>
    <name type="common">Trichina worm</name>
    <dbReference type="NCBI Taxonomy" id="6334"/>
    <lineage>
        <taxon>Eukaryota</taxon>
        <taxon>Metazoa</taxon>
        <taxon>Ecdysozoa</taxon>
        <taxon>Nematoda</taxon>
        <taxon>Enoplea</taxon>
        <taxon>Dorylaimia</taxon>
        <taxon>Trichinellida</taxon>
        <taxon>Trichinellidae</taxon>
        <taxon>Trichinella</taxon>
    </lineage>
</organism>
<dbReference type="InParanoid" id="A0A0V1BJX5"/>
<sequence length="38" mass="4346">MDEFKDIVQMKLFEVKSCQVGEENGLSKSFCPGHSQLR</sequence>
<evidence type="ECO:0000313" key="1">
    <source>
        <dbReference type="EMBL" id="KRY37325.1"/>
    </source>
</evidence>
<gene>
    <name evidence="1" type="ORF">T01_2750</name>
</gene>
<keyword evidence="2" id="KW-1185">Reference proteome</keyword>
<reference evidence="1 2" key="1">
    <citation type="submission" date="2015-01" db="EMBL/GenBank/DDBJ databases">
        <title>Evolution of Trichinella species and genotypes.</title>
        <authorList>
            <person name="Korhonen P.K."/>
            <person name="Edoardo P."/>
            <person name="Giuseppe L.R."/>
            <person name="Gasser R.B."/>
        </authorList>
    </citation>
    <scope>NUCLEOTIDE SEQUENCE [LARGE SCALE GENOMIC DNA]</scope>
    <source>
        <strain evidence="1">ISS3</strain>
    </source>
</reference>
<dbReference type="EMBL" id="JYDH01000034">
    <property type="protein sequence ID" value="KRY37325.1"/>
    <property type="molecule type" value="Genomic_DNA"/>
</dbReference>
<dbReference type="AlphaFoldDB" id="A0A0V1BJX5"/>
<comment type="caution">
    <text evidence="1">The sequence shown here is derived from an EMBL/GenBank/DDBJ whole genome shotgun (WGS) entry which is preliminary data.</text>
</comment>
<accession>A0A0V1BJX5</accession>